<dbReference type="Proteomes" id="UP000188937">
    <property type="component" value="Chromosome"/>
</dbReference>
<dbReference type="STRING" id="435.A0U92_06120"/>
<evidence type="ECO:0000256" key="1">
    <source>
        <dbReference type="ARBA" id="ARBA00009387"/>
    </source>
</evidence>
<gene>
    <name evidence="5" type="ORF">A0U92_06120</name>
</gene>
<proteinExistence type="inferred from homology"/>
<accession>A0A1U9KF95</accession>
<sequence>MNPIFGCWIVGGCFALSLSVSVAHAASDISCDKAASLVEHSLDIPQGLLVAIARVESNNRPLAVNVNGLAISFSRPELAVDAVRTMLKSHAFGPRPRVDIGCFQINLGWHSDAFPSIEAGFDPVTNGLAAGLFLREIHAKTGNWHEAVARYHTLLSQGGNRYAQAVFRKYEGSSGQNATGYYTPPEGETSQLQHDGRNWVKTASGYGITVFEPDVGQ</sequence>
<dbReference type="Pfam" id="PF01464">
    <property type="entry name" value="SLT"/>
    <property type="match status" value="1"/>
</dbReference>
<feature type="signal peptide" evidence="3">
    <location>
        <begin position="1"/>
        <end position="25"/>
    </location>
</feature>
<keyword evidence="3" id="KW-0732">Signal</keyword>
<evidence type="ECO:0000313" key="6">
    <source>
        <dbReference type="Proteomes" id="UP000188937"/>
    </source>
</evidence>
<feature type="domain" description="Transglycosylase SLT" evidence="4">
    <location>
        <begin position="43"/>
        <end position="153"/>
    </location>
</feature>
<evidence type="ECO:0000256" key="2">
    <source>
        <dbReference type="SAM" id="MobiDB-lite"/>
    </source>
</evidence>
<name>A0A1U9KF95_ACEAC</name>
<dbReference type="InterPro" id="IPR008258">
    <property type="entry name" value="Transglycosylase_SLT_dom_1"/>
</dbReference>
<dbReference type="EMBL" id="CP014692">
    <property type="protein sequence ID" value="AQS84418.1"/>
    <property type="molecule type" value="Genomic_DNA"/>
</dbReference>
<organism evidence="5 6">
    <name type="scientific">Acetobacter aceti</name>
    <dbReference type="NCBI Taxonomy" id="435"/>
    <lineage>
        <taxon>Bacteria</taxon>
        <taxon>Pseudomonadati</taxon>
        <taxon>Pseudomonadota</taxon>
        <taxon>Alphaproteobacteria</taxon>
        <taxon>Acetobacterales</taxon>
        <taxon>Acetobacteraceae</taxon>
        <taxon>Acetobacter</taxon>
        <taxon>Acetobacter subgen. Acetobacter</taxon>
    </lineage>
</organism>
<dbReference type="InterPro" id="IPR023346">
    <property type="entry name" value="Lysozyme-like_dom_sf"/>
</dbReference>
<reference evidence="5 6" key="1">
    <citation type="submission" date="2016-03" db="EMBL/GenBank/DDBJ databases">
        <title>Acetic acid bacteria sequencing.</title>
        <authorList>
            <person name="Brandt J."/>
            <person name="Jakob F."/>
            <person name="Vogel R.F."/>
        </authorList>
    </citation>
    <scope>NUCLEOTIDE SEQUENCE [LARGE SCALE GENOMIC DNA]</scope>
    <source>
        <strain evidence="5 6">TMW2.1153</strain>
    </source>
</reference>
<dbReference type="Gene3D" id="1.10.530.10">
    <property type="match status" value="1"/>
</dbReference>
<dbReference type="SUPFAM" id="SSF53955">
    <property type="entry name" value="Lysozyme-like"/>
    <property type="match status" value="1"/>
</dbReference>
<dbReference type="KEGG" id="aace:A0U92_06120"/>
<dbReference type="OrthoDB" id="5945995at2"/>
<evidence type="ECO:0000256" key="3">
    <source>
        <dbReference type="SAM" id="SignalP"/>
    </source>
</evidence>
<evidence type="ECO:0000259" key="4">
    <source>
        <dbReference type="Pfam" id="PF01464"/>
    </source>
</evidence>
<protein>
    <submittedName>
        <fullName evidence="5">Lytic transglycosylase</fullName>
    </submittedName>
</protein>
<feature type="chain" id="PRO_5012234057" evidence="3">
    <location>
        <begin position="26"/>
        <end position="217"/>
    </location>
</feature>
<dbReference type="AlphaFoldDB" id="A0A1U9KF95"/>
<evidence type="ECO:0000313" key="5">
    <source>
        <dbReference type="EMBL" id="AQS84418.1"/>
    </source>
</evidence>
<comment type="similarity">
    <text evidence="1">Belongs to the virb1 family.</text>
</comment>
<keyword evidence="6" id="KW-1185">Reference proteome</keyword>
<feature type="region of interest" description="Disordered" evidence="2">
    <location>
        <begin position="173"/>
        <end position="193"/>
    </location>
</feature>